<reference evidence="1 2" key="1">
    <citation type="submission" date="2019-02" db="EMBL/GenBank/DDBJ databases">
        <title>Deep-cultivation of Planctomycetes and their phenomic and genomic characterization uncovers novel biology.</title>
        <authorList>
            <person name="Wiegand S."/>
            <person name="Jogler M."/>
            <person name="Boedeker C."/>
            <person name="Pinto D."/>
            <person name="Vollmers J."/>
            <person name="Rivas-Marin E."/>
            <person name="Kohn T."/>
            <person name="Peeters S.H."/>
            <person name="Heuer A."/>
            <person name="Rast P."/>
            <person name="Oberbeckmann S."/>
            <person name="Bunk B."/>
            <person name="Jeske O."/>
            <person name="Meyerdierks A."/>
            <person name="Storesund J.E."/>
            <person name="Kallscheuer N."/>
            <person name="Luecker S."/>
            <person name="Lage O.M."/>
            <person name="Pohl T."/>
            <person name="Merkel B.J."/>
            <person name="Hornburger P."/>
            <person name="Mueller R.-W."/>
            <person name="Bruemmer F."/>
            <person name="Labrenz M."/>
            <person name="Spormann A.M."/>
            <person name="Op den Camp H."/>
            <person name="Overmann J."/>
            <person name="Amann R."/>
            <person name="Jetten M.S.M."/>
            <person name="Mascher T."/>
            <person name="Medema M.H."/>
            <person name="Devos D.P."/>
            <person name="Kaster A.-K."/>
            <person name="Ovreas L."/>
            <person name="Rohde M."/>
            <person name="Galperin M.Y."/>
            <person name="Jogler C."/>
        </authorList>
    </citation>
    <scope>NUCLEOTIDE SEQUENCE [LARGE SCALE GENOMIC DNA]</scope>
    <source>
        <strain evidence="1 2">Poly30</strain>
    </source>
</reference>
<protein>
    <recommendedName>
        <fullName evidence="3">Bacillithiol system protein YtxJ</fullName>
    </recommendedName>
</protein>
<dbReference type="OrthoDB" id="677051at2"/>
<dbReference type="EMBL" id="CP036434">
    <property type="protein sequence ID" value="QDV09136.1"/>
    <property type="molecule type" value="Genomic_DNA"/>
</dbReference>
<proteinExistence type="predicted"/>
<evidence type="ECO:0000313" key="1">
    <source>
        <dbReference type="EMBL" id="QDV09136.1"/>
    </source>
</evidence>
<dbReference type="AlphaFoldDB" id="A0A518EYG8"/>
<keyword evidence="2" id="KW-1185">Reference proteome</keyword>
<dbReference type="NCBIfam" id="TIGR04019">
    <property type="entry name" value="B_thiol_YtxJ"/>
    <property type="match status" value="1"/>
</dbReference>
<dbReference type="Pfam" id="PF11009">
    <property type="entry name" value="BrxC"/>
    <property type="match status" value="1"/>
</dbReference>
<dbReference type="Proteomes" id="UP000320390">
    <property type="component" value="Chromosome"/>
</dbReference>
<accession>A0A518EYG8</accession>
<dbReference type="Gene3D" id="3.40.30.10">
    <property type="entry name" value="Glutaredoxin"/>
    <property type="match status" value="1"/>
</dbReference>
<sequence length="165" mass="17994">MNPPTPFTCRPSASHFGVVALPSLLVVLLALGGCLKPEEPNEVQPAQDPWSPIELPADPKAALQALLKTSRTNPVAVFKHSPICPISAAADERFRTWVAEHASEEHLRYAHLDVIAEKPLARGLVAELDVKHESPQILLFRDGELVWHASHEAITGEALSLELAR</sequence>
<dbReference type="RefSeq" id="WP_145203007.1">
    <property type="nucleotide sequence ID" value="NZ_CP036434.1"/>
</dbReference>
<organism evidence="1 2">
    <name type="scientific">Saltatorellus ferox</name>
    <dbReference type="NCBI Taxonomy" id="2528018"/>
    <lineage>
        <taxon>Bacteria</taxon>
        <taxon>Pseudomonadati</taxon>
        <taxon>Planctomycetota</taxon>
        <taxon>Planctomycetia</taxon>
        <taxon>Planctomycetia incertae sedis</taxon>
        <taxon>Saltatorellus</taxon>
    </lineage>
</organism>
<evidence type="ECO:0000313" key="2">
    <source>
        <dbReference type="Proteomes" id="UP000320390"/>
    </source>
</evidence>
<evidence type="ECO:0008006" key="3">
    <source>
        <dbReference type="Google" id="ProtNLM"/>
    </source>
</evidence>
<name>A0A518EYG8_9BACT</name>
<dbReference type="InterPro" id="IPR022551">
    <property type="entry name" value="BrxC"/>
</dbReference>
<gene>
    <name evidence="1" type="ORF">Poly30_46930</name>
</gene>